<dbReference type="CDD" id="cd07812">
    <property type="entry name" value="SRPBCC"/>
    <property type="match status" value="1"/>
</dbReference>
<gene>
    <name evidence="2" type="ORF">K8F61_14305</name>
</gene>
<dbReference type="SUPFAM" id="SSF55961">
    <property type="entry name" value="Bet v1-like"/>
    <property type="match status" value="1"/>
</dbReference>
<feature type="region of interest" description="Disordered" evidence="1">
    <location>
        <begin position="144"/>
        <end position="163"/>
    </location>
</feature>
<dbReference type="EMBL" id="CP082781">
    <property type="protein sequence ID" value="UGS25814.1"/>
    <property type="molecule type" value="Genomic_DNA"/>
</dbReference>
<evidence type="ECO:0000313" key="2">
    <source>
        <dbReference type="EMBL" id="UGS25814.1"/>
    </source>
</evidence>
<name>A0ABY3RPH2_9MICO</name>
<proteinExistence type="predicted"/>
<dbReference type="RefSeq" id="WP_231819585.1">
    <property type="nucleotide sequence ID" value="NZ_CP082781.1"/>
</dbReference>
<organism evidence="2 3">
    <name type="scientific">Microbacterium resistens</name>
    <dbReference type="NCBI Taxonomy" id="156977"/>
    <lineage>
        <taxon>Bacteria</taxon>
        <taxon>Bacillati</taxon>
        <taxon>Actinomycetota</taxon>
        <taxon>Actinomycetes</taxon>
        <taxon>Micrococcales</taxon>
        <taxon>Microbacteriaceae</taxon>
        <taxon>Microbacterium</taxon>
    </lineage>
</organism>
<dbReference type="InterPro" id="IPR023393">
    <property type="entry name" value="START-like_dom_sf"/>
</dbReference>
<dbReference type="InterPro" id="IPR019587">
    <property type="entry name" value="Polyketide_cyclase/dehydratase"/>
</dbReference>
<dbReference type="Pfam" id="PF10604">
    <property type="entry name" value="Polyketide_cyc2"/>
    <property type="match status" value="1"/>
</dbReference>
<evidence type="ECO:0000313" key="3">
    <source>
        <dbReference type="Proteomes" id="UP001199642"/>
    </source>
</evidence>
<reference evidence="2 3" key="1">
    <citation type="submission" date="2023-01" db="EMBL/GenBank/DDBJ databases">
        <title>Characterization of estradiol degrading bacteria Microbacterium sp. MZT7 and reveal degrading genes through genome analysis.</title>
        <authorList>
            <person name="Hao P."/>
            <person name="Gao Y."/>
        </authorList>
    </citation>
    <scope>NUCLEOTIDE SEQUENCE [LARGE SCALE GENOMIC DNA]</scope>
    <source>
        <strain evidence="2 3">MZT7</strain>
    </source>
</reference>
<accession>A0ABY3RPH2</accession>
<protein>
    <submittedName>
        <fullName evidence="2">SRPBCC family protein</fullName>
    </submittedName>
</protein>
<dbReference type="Gene3D" id="3.30.530.20">
    <property type="match status" value="1"/>
</dbReference>
<evidence type="ECO:0000256" key="1">
    <source>
        <dbReference type="SAM" id="MobiDB-lite"/>
    </source>
</evidence>
<sequence>MAVTVRTLRCAPEDVFRVLGDGWIFPSWVVGASRMREVDEAWPAPGARLHHSFGVWPLLIDDVTVVEERDEPRRLVMRPKGWPIGEARVVIDVKPRGDGCIVRIREEAVAGPGRFVPRPLLDLVLSWRNRETLHRLAYLAEGKATATSQPSTADEEIRDGHTA</sequence>
<keyword evidence="3" id="KW-1185">Reference proteome</keyword>
<dbReference type="Proteomes" id="UP001199642">
    <property type="component" value="Chromosome"/>
</dbReference>